<dbReference type="Proteomes" id="UP001231109">
    <property type="component" value="Unassembled WGS sequence"/>
</dbReference>
<sequence length="110" mass="12756">MRLVILLSMALALSSVSQRADAESFYQIPVPADAREFARLDKKLPAVLSFYTHQTESELRDFYLQQLGDPSDEQMQYGRILLYFVVNGKQARVIISSREEWRQVDIMIQN</sequence>
<feature type="signal peptide" evidence="1">
    <location>
        <begin position="1"/>
        <end position="22"/>
    </location>
</feature>
<evidence type="ECO:0000313" key="3">
    <source>
        <dbReference type="Proteomes" id="UP001231109"/>
    </source>
</evidence>
<organism evidence="2 3">
    <name type="scientific">Rheinheimera baltica</name>
    <dbReference type="NCBI Taxonomy" id="67576"/>
    <lineage>
        <taxon>Bacteria</taxon>
        <taxon>Pseudomonadati</taxon>
        <taxon>Pseudomonadota</taxon>
        <taxon>Gammaproteobacteria</taxon>
        <taxon>Chromatiales</taxon>
        <taxon>Chromatiaceae</taxon>
        <taxon>Rheinheimera</taxon>
    </lineage>
</organism>
<evidence type="ECO:0000256" key="1">
    <source>
        <dbReference type="SAM" id="SignalP"/>
    </source>
</evidence>
<name>A0ABT9I0M6_9GAMM</name>
<reference evidence="2 3" key="1">
    <citation type="submission" date="2022-11" db="EMBL/GenBank/DDBJ databases">
        <title>Viruses from the air-sea interface of a natural surface slick.</title>
        <authorList>
            <person name="Rahlff J."/>
            <person name="Holmfeldt K."/>
        </authorList>
    </citation>
    <scope>NUCLEOTIDE SEQUENCE [LARGE SCALE GENOMIC DNA]</scope>
    <source>
        <strain evidence="2 3">SMS4</strain>
    </source>
</reference>
<proteinExistence type="predicted"/>
<feature type="chain" id="PRO_5046077539" evidence="1">
    <location>
        <begin position="23"/>
        <end position="110"/>
    </location>
</feature>
<evidence type="ECO:0000313" key="2">
    <source>
        <dbReference type="EMBL" id="MDP5136947.1"/>
    </source>
</evidence>
<keyword evidence="1" id="KW-0732">Signal</keyword>
<accession>A0ABT9I0M6</accession>
<gene>
    <name evidence="2" type="ORF">ORJ04_13415</name>
</gene>
<comment type="caution">
    <text evidence="2">The sequence shown here is derived from an EMBL/GenBank/DDBJ whole genome shotgun (WGS) entry which is preliminary data.</text>
</comment>
<dbReference type="RefSeq" id="WP_305976427.1">
    <property type="nucleotide sequence ID" value="NZ_JAPJDZ010000034.1"/>
</dbReference>
<keyword evidence="3" id="KW-1185">Reference proteome</keyword>
<dbReference type="EMBL" id="JAPJDZ010000034">
    <property type="protein sequence ID" value="MDP5136947.1"/>
    <property type="molecule type" value="Genomic_DNA"/>
</dbReference>
<protein>
    <submittedName>
        <fullName evidence="2">Uncharacterized protein</fullName>
    </submittedName>
</protein>